<feature type="non-terminal residue" evidence="1">
    <location>
        <position position="1"/>
    </location>
</feature>
<evidence type="ECO:0000313" key="2">
    <source>
        <dbReference type="Proteomes" id="UP000054359"/>
    </source>
</evidence>
<feature type="non-terminal residue" evidence="1">
    <location>
        <position position="51"/>
    </location>
</feature>
<reference evidence="1 2" key="1">
    <citation type="submission" date="2013-11" db="EMBL/GenBank/DDBJ databases">
        <title>Genome sequencing of Stegodyphus mimosarum.</title>
        <authorList>
            <person name="Bechsgaard J."/>
        </authorList>
    </citation>
    <scope>NUCLEOTIDE SEQUENCE [LARGE SCALE GENOMIC DNA]</scope>
</reference>
<accession>A0A087UA40</accession>
<evidence type="ECO:0000313" key="1">
    <source>
        <dbReference type="EMBL" id="KFM74229.1"/>
    </source>
</evidence>
<proteinExistence type="predicted"/>
<gene>
    <name evidence="1" type="ORF">X975_11755</name>
</gene>
<dbReference type="Gene3D" id="3.90.1150.10">
    <property type="entry name" value="Aspartate Aminotransferase, domain 1"/>
    <property type="match status" value="1"/>
</dbReference>
<dbReference type="InterPro" id="IPR015422">
    <property type="entry name" value="PyrdxlP-dep_Trfase_small"/>
</dbReference>
<organism evidence="1 2">
    <name type="scientific">Stegodyphus mimosarum</name>
    <name type="common">African social velvet spider</name>
    <dbReference type="NCBI Taxonomy" id="407821"/>
    <lineage>
        <taxon>Eukaryota</taxon>
        <taxon>Metazoa</taxon>
        <taxon>Ecdysozoa</taxon>
        <taxon>Arthropoda</taxon>
        <taxon>Chelicerata</taxon>
        <taxon>Arachnida</taxon>
        <taxon>Araneae</taxon>
        <taxon>Araneomorphae</taxon>
        <taxon>Entelegynae</taxon>
        <taxon>Eresoidea</taxon>
        <taxon>Eresidae</taxon>
        <taxon>Stegodyphus</taxon>
    </lineage>
</organism>
<dbReference type="Proteomes" id="UP000054359">
    <property type="component" value="Unassembled WGS sequence"/>
</dbReference>
<sequence>SGNEFYNWIKSGDTHNHIVRVDLRPINLSGSCAEKFLDSCIFCNKKYYTRK</sequence>
<name>A0A087UA40_STEMI</name>
<protein>
    <submittedName>
        <fullName evidence="1">Uncharacterized protein</fullName>
    </submittedName>
</protein>
<dbReference type="EMBL" id="KK118936">
    <property type="protein sequence ID" value="KFM74229.1"/>
    <property type="molecule type" value="Genomic_DNA"/>
</dbReference>
<keyword evidence="2" id="KW-1185">Reference proteome</keyword>
<dbReference type="AlphaFoldDB" id="A0A087UA40"/>